<dbReference type="InterPro" id="IPR010222">
    <property type="entry name" value="RNA_helicase_HrpA"/>
</dbReference>
<reference evidence="11" key="1">
    <citation type="submission" date="2017-05" db="EMBL/GenBank/DDBJ databases">
        <authorList>
            <person name="Sung H."/>
        </authorList>
    </citation>
    <scope>NUCLEOTIDE SEQUENCE [LARGE SCALE GENOMIC DNA]</scope>
    <source>
        <strain evidence="11">AMac2203</strain>
    </source>
</reference>
<dbReference type="InterPro" id="IPR011709">
    <property type="entry name" value="DEAD-box_helicase_OB_fold"/>
</dbReference>
<comment type="similarity">
    <text evidence="1">Belongs to the DEAD box helicase family. DEAH subfamily.</text>
</comment>
<dbReference type="InterPro" id="IPR011545">
    <property type="entry name" value="DEAD/DEAH_box_helicase_dom"/>
</dbReference>
<dbReference type="SMART" id="SM00382">
    <property type="entry name" value="AAA"/>
    <property type="match status" value="1"/>
</dbReference>
<keyword evidence="5 10" id="KW-0347">Helicase</keyword>
<dbReference type="Proteomes" id="UP000243793">
    <property type="component" value="Chromosome"/>
</dbReference>
<dbReference type="InterPro" id="IPR007502">
    <property type="entry name" value="Helicase-assoc_dom"/>
</dbReference>
<organism evidence="10 11">
    <name type="scientific">Oceanisphaera avium</name>
    <dbReference type="NCBI Taxonomy" id="1903694"/>
    <lineage>
        <taxon>Bacteria</taxon>
        <taxon>Pseudomonadati</taxon>
        <taxon>Pseudomonadota</taxon>
        <taxon>Gammaproteobacteria</taxon>
        <taxon>Aeromonadales</taxon>
        <taxon>Aeromonadaceae</taxon>
        <taxon>Oceanisphaera</taxon>
    </lineage>
</organism>
<dbReference type="PANTHER" id="PTHR18934">
    <property type="entry name" value="ATP-DEPENDENT RNA HELICASE"/>
    <property type="match status" value="1"/>
</dbReference>
<sequence>MTQSVEQWQAQLTKCRGSDRARLSARLRGAAKLAHPKQAQVLQKLGGDIQRSIIERQRRHALLATAIQYPIDLPVSEQRELIKSTIAEHQVVIIAGETGSGKTTQLPKMCLELGLGVEGTIAHTQPRRLAARSVAARLAQELQCELGQRVGYKIRFNDQVSEHTQVKLMTDGILLAEIQQDRQLRQYDCIIIDEAHERSLNIDFIMGYLKQLLPKRPDLKVIITSATIDPERFAEHFNHAPIISVSGRTYPVEVRYRPFEQDRDQQQAIVEAVAELSQVGNGDILIFLSGERDIRDTADTLRKLQLRHTEVVPLYSRLSNAEQNKIFEPHSGRRIVLATNVAETSLTVPGIRYVIDPGTARISRYSYRTKVQRLPIEPISQASANQRMGRCGRVAAGVCIRLYSEDDFNNRPEFTDPEILRTNLASVIVQMLALGLGDIAAFPFVQAPERKFINDGIRLLEELGAVSVLQNKLALTPLGKELASLPVDPRLARMVLAARELGCVKEVMIIVAALSIQDPRERPQDKQQAAAEQHQRFADTDSDFAAYINLWNYVKEQQALLSNNQFRKLCQKEFLNYLRLREWQDIYSQLRQVRDLGFSQNREPAISDNLHEALLSGLLSQVGMRDGDKRELLGARNTRFILAPNSKLAKKPPRWLMVAELMETHRLYGRIAAKIEPQWIERQGGHLLKAHYSEPHWSKKQGAVMAFVSLNLFGLPVVVRRRVNYSQVDPTLCRELFIRHALVEGDVHTRHAFFHHNQALLSQAETLEHKSRRRDLVIDDETLFEFYDQKLPADIVSLRHFDKWWKSQAKDQVQLWHFNTEMLLNDSAKQVSATDYPDTWHYDGVALALEYQFEPGLKEDGVTVTIPLPLLNQIQPQAFVWQVPGLRRELIIGLIKSLPKPMRKHFVPAPNFADALLAAMPAQEGSLLVQMEKQLRRMTGVSVPEEQWDWSALAPHLLMRFNIVDAKGETLAVGRDLAAIKLSLQGQVQTALSDALDEDRLEQTNLRDFPARTIPKTYEAKRAGFAVKAYPALVDHQDSVALTLCEDEVTQAQTMWQGQSRLLLLQLPSPIKYLHEKLPNKAKLGLYFNPYGRVLDLVDDCIRAGVEVLMRRYHAPAWSPDEFAILKDQVGGELNHTVADIALQVETLLSQSHEIKKRLKGKIDLSQAMAMTDIQAQLNNLIFKGFVTVTGGERLLEVSRYLTAILRRLEKLPIDPNRDRLQLLKIQQVQDAYQALLNKQPKGQALPAEILEIRWMIEELRVSFFAQTLGTAYPISEKRILQQINNS</sequence>
<dbReference type="Pfam" id="PF00270">
    <property type="entry name" value="DEAD"/>
    <property type="match status" value="1"/>
</dbReference>
<keyword evidence="3" id="KW-0547">Nucleotide-binding</keyword>
<feature type="domain" description="Helicase C-terminal" evidence="9">
    <location>
        <begin position="264"/>
        <end position="435"/>
    </location>
</feature>
<evidence type="ECO:0000256" key="2">
    <source>
        <dbReference type="ARBA" id="ARBA00012552"/>
    </source>
</evidence>
<dbReference type="NCBIfam" id="NF008348">
    <property type="entry name" value="PRK11131.1"/>
    <property type="match status" value="1"/>
</dbReference>
<dbReference type="CDD" id="cd17989">
    <property type="entry name" value="DEXHc_HrpA"/>
    <property type="match status" value="1"/>
</dbReference>
<dbReference type="GO" id="GO:0003723">
    <property type="term" value="F:RNA binding"/>
    <property type="evidence" value="ECO:0007669"/>
    <property type="project" value="TreeGrafter"/>
</dbReference>
<dbReference type="FunFam" id="1.20.120.1080:FF:000005">
    <property type="entry name" value="ATP-dependent helicase HrpA"/>
    <property type="match status" value="1"/>
</dbReference>
<dbReference type="RefSeq" id="WP_086962761.1">
    <property type="nucleotide sequence ID" value="NZ_CP021376.1"/>
</dbReference>
<feature type="domain" description="Helicase ATP-binding" evidence="8">
    <location>
        <begin position="83"/>
        <end position="246"/>
    </location>
</feature>
<accession>A0A1Y0CV81</accession>
<dbReference type="SUPFAM" id="SSF52540">
    <property type="entry name" value="P-loop containing nucleoside triphosphate hydrolases"/>
    <property type="match status" value="1"/>
</dbReference>
<dbReference type="InterPro" id="IPR003593">
    <property type="entry name" value="AAA+_ATPase"/>
</dbReference>
<dbReference type="PROSITE" id="PS51194">
    <property type="entry name" value="HELICASE_CTER"/>
    <property type="match status" value="1"/>
</dbReference>
<dbReference type="InterPro" id="IPR001650">
    <property type="entry name" value="Helicase_C-like"/>
</dbReference>
<dbReference type="SMART" id="SM00847">
    <property type="entry name" value="HA2"/>
    <property type="match status" value="1"/>
</dbReference>
<evidence type="ECO:0000313" key="11">
    <source>
        <dbReference type="Proteomes" id="UP000243793"/>
    </source>
</evidence>
<dbReference type="GO" id="GO:0005524">
    <property type="term" value="F:ATP binding"/>
    <property type="evidence" value="ECO:0007669"/>
    <property type="project" value="UniProtKB-KW"/>
</dbReference>
<dbReference type="Pfam" id="PF21010">
    <property type="entry name" value="HA2_C"/>
    <property type="match status" value="1"/>
</dbReference>
<dbReference type="KEGG" id="ocm:CBP12_02830"/>
<dbReference type="CDD" id="cd18791">
    <property type="entry name" value="SF2_C_RHA"/>
    <property type="match status" value="1"/>
</dbReference>
<dbReference type="Pfam" id="PF11898">
    <property type="entry name" value="DUF3418"/>
    <property type="match status" value="1"/>
</dbReference>
<dbReference type="InterPro" id="IPR014001">
    <property type="entry name" value="Helicase_ATP-bd"/>
</dbReference>
<evidence type="ECO:0000256" key="6">
    <source>
        <dbReference type="ARBA" id="ARBA00022840"/>
    </source>
</evidence>
<name>A0A1Y0CV81_9GAMM</name>
<dbReference type="PROSITE" id="PS51192">
    <property type="entry name" value="HELICASE_ATP_BIND_1"/>
    <property type="match status" value="1"/>
</dbReference>
<dbReference type="Gene3D" id="1.20.120.1080">
    <property type="match status" value="1"/>
</dbReference>
<evidence type="ECO:0000256" key="1">
    <source>
        <dbReference type="ARBA" id="ARBA00008792"/>
    </source>
</evidence>
<dbReference type="InterPro" id="IPR024590">
    <property type="entry name" value="HrpA_C"/>
</dbReference>
<evidence type="ECO:0000259" key="9">
    <source>
        <dbReference type="PROSITE" id="PS51194"/>
    </source>
</evidence>
<gene>
    <name evidence="10" type="ORF">CBP12_02830</name>
</gene>
<keyword evidence="4" id="KW-0378">Hydrolase</keyword>
<dbReference type="EMBL" id="CP021376">
    <property type="protein sequence ID" value="ART79212.1"/>
    <property type="molecule type" value="Genomic_DNA"/>
</dbReference>
<dbReference type="SMART" id="SM00490">
    <property type="entry name" value="HELICc"/>
    <property type="match status" value="1"/>
</dbReference>
<protein>
    <recommendedName>
        <fullName evidence="2">RNA helicase</fullName>
        <ecNumber evidence="2">3.6.4.13</ecNumber>
    </recommendedName>
</protein>
<dbReference type="GO" id="GO:0003724">
    <property type="term" value="F:RNA helicase activity"/>
    <property type="evidence" value="ECO:0007669"/>
    <property type="project" value="UniProtKB-EC"/>
</dbReference>
<dbReference type="Gene3D" id="3.40.50.300">
    <property type="entry name" value="P-loop containing nucleotide triphosphate hydrolases"/>
    <property type="match status" value="2"/>
</dbReference>
<dbReference type="FunFam" id="3.40.50.300:FF:000439">
    <property type="entry name" value="ATP-dependent RNA helicase HrpA"/>
    <property type="match status" value="1"/>
</dbReference>
<dbReference type="OrthoDB" id="9805617at2"/>
<dbReference type="InterPro" id="IPR027417">
    <property type="entry name" value="P-loop_NTPase"/>
</dbReference>
<dbReference type="EC" id="3.6.4.13" evidence="2"/>
<evidence type="ECO:0000256" key="3">
    <source>
        <dbReference type="ARBA" id="ARBA00022741"/>
    </source>
</evidence>
<dbReference type="Pfam" id="PF07717">
    <property type="entry name" value="OB_NTP_bind"/>
    <property type="match status" value="1"/>
</dbReference>
<keyword evidence="11" id="KW-1185">Reference proteome</keyword>
<comment type="catalytic activity">
    <reaction evidence="7">
        <text>ATP + H2O = ADP + phosphate + H(+)</text>
        <dbReference type="Rhea" id="RHEA:13065"/>
        <dbReference type="ChEBI" id="CHEBI:15377"/>
        <dbReference type="ChEBI" id="CHEBI:15378"/>
        <dbReference type="ChEBI" id="CHEBI:30616"/>
        <dbReference type="ChEBI" id="CHEBI:43474"/>
        <dbReference type="ChEBI" id="CHEBI:456216"/>
        <dbReference type="EC" id="3.6.4.13"/>
    </reaction>
</comment>
<evidence type="ECO:0000256" key="7">
    <source>
        <dbReference type="ARBA" id="ARBA00047984"/>
    </source>
</evidence>
<evidence type="ECO:0000313" key="10">
    <source>
        <dbReference type="EMBL" id="ART79212.1"/>
    </source>
</evidence>
<dbReference type="FunFam" id="3.40.50.300:FF:000575">
    <property type="entry name" value="ATP-dependent helicase hrpA"/>
    <property type="match status" value="1"/>
</dbReference>
<evidence type="ECO:0000259" key="8">
    <source>
        <dbReference type="PROSITE" id="PS51192"/>
    </source>
</evidence>
<keyword evidence="6" id="KW-0067">ATP-binding</keyword>
<proteinExistence type="inferred from homology"/>
<evidence type="ECO:0000256" key="4">
    <source>
        <dbReference type="ARBA" id="ARBA00022801"/>
    </source>
</evidence>
<dbReference type="NCBIfam" id="TIGR01967">
    <property type="entry name" value="DEAH_box_HrpA"/>
    <property type="match status" value="1"/>
</dbReference>
<dbReference type="SMART" id="SM00487">
    <property type="entry name" value="DEXDc"/>
    <property type="match status" value="1"/>
</dbReference>
<dbReference type="GO" id="GO:0016787">
    <property type="term" value="F:hydrolase activity"/>
    <property type="evidence" value="ECO:0007669"/>
    <property type="project" value="UniProtKB-KW"/>
</dbReference>
<evidence type="ECO:0000256" key="5">
    <source>
        <dbReference type="ARBA" id="ARBA00022806"/>
    </source>
</evidence>
<dbReference type="PANTHER" id="PTHR18934:SF99">
    <property type="entry name" value="ATP-DEPENDENT RNA HELICASE DHX37-RELATED"/>
    <property type="match status" value="1"/>
</dbReference>
<dbReference type="Pfam" id="PF00271">
    <property type="entry name" value="Helicase_C"/>
    <property type="match status" value="1"/>
</dbReference>